<dbReference type="AlphaFoldDB" id="A0A1F7XKE4"/>
<dbReference type="Proteomes" id="UP000177382">
    <property type="component" value="Unassembled WGS sequence"/>
</dbReference>
<proteinExistence type="predicted"/>
<sequence length="84" mass="9217">MEFGPEDIRRLGGNGIARALFDQGKTTRQVSEELKLMGFISFVSGNDFSITVSKEPYLGEAHPITVVVERMPQRGGGSFNSEPE</sequence>
<reference evidence="1 2" key="1">
    <citation type="journal article" date="2016" name="Nat. Commun.">
        <title>Thousands of microbial genomes shed light on interconnected biogeochemical processes in an aquifer system.</title>
        <authorList>
            <person name="Anantharaman K."/>
            <person name="Brown C.T."/>
            <person name="Hug L.A."/>
            <person name="Sharon I."/>
            <person name="Castelle C.J."/>
            <person name="Probst A.J."/>
            <person name="Thomas B.C."/>
            <person name="Singh A."/>
            <person name="Wilkins M.J."/>
            <person name="Karaoz U."/>
            <person name="Brodie E.L."/>
            <person name="Williams K.H."/>
            <person name="Hubbard S.S."/>
            <person name="Banfield J.F."/>
        </authorList>
    </citation>
    <scope>NUCLEOTIDE SEQUENCE [LARGE SCALE GENOMIC DNA]</scope>
</reference>
<name>A0A1F7XKE4_9BACT</name>
<dbReference type="STRING" id="1802485.A2V97_02480"/>
<evidence type="ECO:0000313" key="1">
    <source>
        <dbReference type="EMBL" id="OGM15524.1"/>
    </source>
</evidence>
<gene>
    <name evidence="1" type="ORF">A2V97_02480</name>
</gene>
<organism evidence="1 2">
    <name type="scientific">Candidatus Woesebacteria bacterium RBG_16_42_24</name>
    <dbReference type="NCBI Taxonomy" id="1802485"/>
    <lineage>
        <taxon>Bacteria</taxon>
        <taxon>Candidatus Woeseibacteriota</taxon>
    </lineage>
</organism>
<evidence type="ECO:0000313" key="2">
    <source>
        <dbReference type="Proteomes" id="UP000177382"/>
    </source>
</evidence>
<accession>A0A1F7XKE4</accession>
<protein>
    <submittedName>
        <fullName evidence="1">Uncharacterized protein</fullName>
    </submittedName>
</protein>
<dbReference type="EMBL" id="MGFX01000003">
    <property type="protein sequence ID" value="OGM15524.1"/>
    <property type="molecule type" value="Genomic_DNA"/>
</dbReference>
<comment type="caution">
    <text evidence="1">The sequence shown here is derived from an EMBL/GenBank/DDBJ whole genome shotgun (WGS) entry which is preliminary data.</text>
</comment>